<dbReference type="PANTHER" id="PTHR43802:SF1">
    <property type="entry name" value="IP11341P-RELATED"/>
    <property type="match status" value="1"/>
</dbReference>
<dbReference type="InterPro" id="IPR001753">
    <property type="entry name" value="Enoyl-CoA_hydra/iso"/>
</dbReference>
<organism evidence="2 3">
    <name type="scientific">Micromonospora sonneratiae</name>
    <dbReference type="NCBI Taxonomy" id="1184706"/>
    <lineage>
        <taxon>Bacteria</taxon>
        <taxon>Bacillati</taxon>
        <taxon>Actinomycetota</taxon>
        <taxon>Actinomycetes</taxon>
        <taxon>Micromonosporales</taxon>
        <taxon>Micromonosporaceae</taxon>
        <taxon>Micromonospora</taxon>
    </lineage>
</organism>
<gene>
    <name evidence="2" type="ORF">ACFQ4H_01315</name>
</gene>
<dbReference type="Gene3D" id="3.90.226.10">
    <property type="entry name" value="2-enoyl-CoA Hydratase, Chain A, domain 1"/>
    <property type="match status" value="1"/>
</dbReference>
<dbReference type="EMBL" id="JBHTMP010000001">
    <property type="protein sequence ID" value="MFD1319720.1"/>
    <property type="molecule type" value="Genomic_DNA"/>
</dbReference>
<evidence type="ECO:0000313" key="3">
    <source>
        <dbReference type="Proteomes" id="UP001597260"/>
    </source>
</evidence>
<protein>
    <submittedName>
        <fullName evidence="2">Enoyl-CoA hydratase/isomerase family protein</fullName>
    </submittedName>
</protein>
<dbReference type="SUPFAM" id="SSF52096">
    <property type="entry name" value="ClpP/crotonase"/>
    <property type="match status" value="1"/>
</dbReference>
<sequence length="249" mass="25373">MGTSVPTAQPADWTAGHVGDRIRTTRAGGVLDVVLDHGPVNALDLEAYRELAQCFVEVGRDPGLEVVTLTGAGRHFCAGQDRADTGRLTADPAGYLGQAGQAVEAVLTCPLPVVCGVAGAAVGTGLILATSADVLIVADDGILSLPEARFGVVAGYAHLAQQAGPGLARFAVLTGRPIPARLLEPAGVQVVDRAGIGSAVAAAVSEILMAPAGIARQVKAGWLTDRRRLAGEYLAELERTLAADAIGFV</sequence>
<comment type="similarity">
    <text evidence="1">Belongs to the enoyl-CoA hydratase/isomerase family.</text>
</comment>
<name>A0ABW3Y6S6_9ACTN</name>
<dbReference type="Pfam" id="PF00378">
    <property type="entry name" value="ECH_1"/>
    <property type="match status" value="1"/>
</dbReference>
<proteinExistence type="inferred from homology"/>
<dbReference type="PANTHER" id="PTHR43802">
    <property type="entry name" value="ENOYL-COA HYDRATASE"/>
    <property type="match status" value="1"/>
</dbReference>
<comment type="caution">
    <text evidence="2">The sequence shown here is derived from an EMBL/GenBank/DDBJ whole genome shotgun (WGS) entry which is preliminary data.</text>
</comment>
<keyword evidence="3" id="KW-1185">Reference proteome</keyword>
<dbReference type="CDD" id="cd06558">
    <property type="entry name" value="crotonase-like"/>
    <property type="match status" value="1"/>
</dbReference>
<dbReference type="RefSeq" id="WP_377565925.1">
    <property type="nucleotide sequence ID" value="NZ_JBHTMP010000001.1"/>
</dbReference>
<dbReference type="Proteomes" id="UP001597260">
    <property type="component" value="Unassembled WGS sequence"/>
</dbReference>
<reference evidence="3" key="1">
    <citation type="journal article" date="2019" name="Int. J. Syst. Evol. Microbiol.">
        <title>The Global Catalogue of Microorganisms (GCM) 10K type strain sequencing project: providing services to taxonomists for standard genome sequencing and annotation.</title>
        <authorList>
            <consortium name="The Broad Institute Genomics Platform"/>
            <consortium name="The Broad Institute Genome Sequencing Center for Infectious Disease"/>
            <person name="Wu L."/>
            <person name="Ma J."/>
        </authorList>
    </citation>
    <scope>NUCLEOTIDE SEQUENCE [LARGE SCALE GENOMIC DNA]</scope>
    <source>
        <strain evidence="3">JCM 31037</strain>
    </source>
</reference>
<evidence type="ECO:0000256" key="1">
    <source>
        <dbReference type="ARBA" id="ARBA00005254"/>
    </source>
</evidence>
<evidence type="ECO:0000313" key="2">
    <source>
        <dbReference type="EMBL" id="MFD1319720.1"/>
    </source>
</evidence>
<accession>A0ABW3Y6S6</accession>
<dbReference type="InterPro" id="IPR029045">
    <property type="entry name" value="ClpP/crotonase-like_dom_sf"/>
</dbReference>